<proteinExistence type="predicted"/>
<reference evidence="5" key="1">
    <citation type="journal article" name="DNA Res.">
        <title>The physiological potential of anammox bacteria as revealed by their core genome structure.</title>
        <authorList>
            <person name="Okubo T."/>
            <person name="Toyoda A."/>
            <person name="Fukuhara K."/>
            <person name="Uchiyama I."/>
            <person name="Harigaya Y."/>
            <person name="Kuroiwa M."/>
            <person name="Suzuki T."/>
            <person name="Murakami Y."/>
            <person name="Suwa Y."/>
            <person name="Takami H."/>
        </authorList>
    </citation>
    <scope>NUCLEOTIDE SEQUENCE</scope>
    <source>
        <strain evidence="5">317325-2</strain>
    </source>
</reference>
<dbReference type="Pfam" id="PF01230">
    <property type="entry name" value="HIT"/>
    <property type="match status" value="1"/>
</dbReference>
<dbReference type="PANTHER" id="PTHR23089">
    <property type="entry name" value="HISTIDINE TRIAD HIT PROTEIN"/>
    <property type="match status" value="1"/>
</dbReference>
<dbReference type="PRINTS" id="PR00332">
    <property type="entry name" value="HISTRIAD"/>
</dbReference>
<evidence type="ECO:0000256" key="2">
    <source>
        <dbReference type="PIRSR" id="PIRSR601310-3"/>
    </source>
</evidence>
<accession>A0A809S3S9</accession>
<evidence type="ECO:0000256" key="1">
    <source>
        <dbReference type="PIRSR" id="PIRSR601310-1"/>
    </source>
</evidence>
<dbReference type="SUPFAM" id="SSF54197">
    <property type="entry name" value="HIT-like"/>
    <property type="match status" value="1"/>
</dbReference>
<sequence>MPTLFTRILQGEIPAKIVYQDEHCFAFEDINPQAPVHVLIVPREEIAGVAEAPDSGDHQFLLNAARKIAEQMGLDSGFRLVINQGMDAGQTVDHLHVHLLAGRPFSWPPG</sequence>
<name>A0A809S3S9_9BACT</name>
<dbReference type="EMBL" id="AP021858">
    <property type="protein sequence ID" value="BBO23267.1"/>
    <property type="molecule type" value="Genomic_DNA"/>
</dbReference>
<dbReference type="PROSITE" id="PS51084">
    <property type="entry name" value="HIT_2"/>
    <property type="match status" value="1"/>
</dbReference>
<evidence type="ECO:0000313" key="6">
    <source>
        <dbReference type="Proteomes" id="UP000662873"/>
    </source>
</evidence>
<evidence type="ECO:0000259" key="4">
    <source>
        <dbReference type="PROSITE" id="PS51084"/>
    </source>
</evidence>
<organism evidence="5 6">
    <name type="scientific">Candidatus Nitrosymbiomonas proteolyticus</name>
    <dbReference type="NCBI Taxonomy" id="2608984"/>
    <lineage>
        <taxon>Bacteria</taxon>
        <taxon>Bacillati</taxon>
        <taxon>Armatimonadota</taxon>
        <taxon>Armatimonadota incertae sedis</taxon>
        <taxon>Candidatus Nitrosymbiomonas</taxon>
    </lineage>
</organism>
<dbReference type="InterPro" id="IPR001310">
    <property type="entry name" value="Histidine_triad_HIT"/>
</dbReference>
<dbReference type="KEGG" id="npy:NPRO_08620"/>
<dbReference type="PROSITE" id="PS00892">
    <property type="entry name" value="HIT_1"/>
    <property type="match status" value="1"/>
</dbReference>
<dbReference type="Gene3D" id="3.30.428.10">
    <property type="entry name" value="HIT-like"/>
    <property type="match status" value="1"/>
</dbReference>
<dbReference type="InterPro" id="IPR036265">
    <property type="entry name" value="HIT-like_sf"/>
</dbReference>
<dbReference type="GO" id="GO:0003824">
    <property type="term" value="F:catalytic activity"/>
    <property type="evidence" value="ECO:0007669"/>
    <property type="project" value="InterPro"/>
</dbReference>
<dbReference type="Proteomes" id="UP000662873">
    <property type="component" value="Chromosome"/>
</dbReference>
<feature type="short sequence motif" description="Histidine triad motif" evidence="2 3">
    <location>
        <begin position="94"/>
        <end position="98"/>
    </location>
</feature>
<gene>
    <name evidence="5" type="ORF">NPRO_08620</name>
</gene>
<dbReference type="InterPro" id="IPR011146">
    <property type="entry name" value="HIT-like"/>
</dbReference>
<feature type="domain" description="HIT" evidence="4">
    <location>
        <begin position="4"/>
        <end position="110"/>
    </location>
</feature>
<dbReference type="AlphaFoldDB" id="A0A809S3S9"/>
<dbReference type="InterPro" id="IPR019808">
    <property type="entry name" value="Histidine_triad_CS"/>
</dbReference>
<evidence type="ECO:0000256" key="3">
    <source>
        <dbReference type="PROSITE-ProRule" id="PRU00464"/>
    </source>
</evidence>
<dbReference type="CDD" id="cd01276">
    <property type="entry name" value="PKCI_related"/>
    <property type="match status" value="1"/>
</dbReference>
<feature type="active site" description="Tele-AMP-histidine intermediate" evidence="1">
    <location>
        <position position="96"/>
    </location>
</feature>
<evidence type="ECO:0000313" key="5">
    <source>
        <dbReference type="EMBL" id="BBO23267.1"/>
    </source>
</evidence>
<protein>
    <submittedName>
        <fullName evidence="5">Histidine triad nucleotide-binding protein</fullName>
    </submittedName>
</protein>